<comment type="caution">
    <text evidence="1">The sequence shown here is derived from an EMBL/GenBank/DDBJ whole genome shotgun (WGS) entry which is preliminary data.</text>
</comment>
<proteinExistence type="predicted"/>
<dbReference type="Proteomes" id="UP000189670">
    <property type="component" value="Unassembled WGS sequence"/>
</dbReference>
<sequence>MSNIVEACNGCSKISDGKCTVYPNPAAVMRWSNDKTKMGCSFNAKVEEKAKGKVRVGQQKQKRNSCLTACCQSFISVAGRFLVLPTNEVG</sequence>
<name>A0A1V1PAC7_9BACT</name>
<dbReference type="EMBL" id="ATBP01000230">
    <property type="protein sequence ID" value="ETR71716.1"/>
    <property type="molecule type" value="Genomic_DNA"/>
</dbReference>
<protein>
    <submittedName>
        <fullName evidence="1">Uncharacterized protein</fullName>
    </submittedName>
</protein>
<dbReference type="AlphaFoldDB" id="A0A1V1PAC7"/>
<reference evidence="2" key="1">
    <citation type="submission" date="2012-11" db="EMBL/GenBank/DDBJ databases">
        <authorList>
            <person name="Lucero-Rivera Y.E."/>
            <person name="Tovar-Ramirez D."/>
        </authorList>
    </citation>
    <scope>NUCLEOTIDE SEQUENCE [LARGE SCALE GENOMIC DNA]</scope>
    <source>
        <strain evidence="2">Araruama</strain>
    </source>
</reference>
<evidence type="ECO:0000313" key="2">
    <source>
        <dbReference type="Proteomes" id="UP000189670"/>
    </source>
</evidence>
<evidence type="ECO:0000313" key="1">
    <source>
        <dbReference type="EMBL" id="ETR71716.1"/>
    </source>
</evidence>
<gene>
    <name evidence="1" type="ORF">OMM_07934</name>
</gene>
<organism evidence="1 2">
    <name type="scientific">Candidatus Magnetoglobus multicellularis str. Araruama</name>
    <dbReference type="NCBI Taxonomy" id="890399"/>
    <lineage>
        <taxon>Bacteria</taxon>
        <taxon>Pseudomonadati</taxon>
        <taxon>Thermodesulfobacteriota</taxon>
        <taxon>Desulfobacteria</taxon>
        <taxon>Desulfobacterales</taxon>
        <taxon>Desulfobacteraceae</taxon>
        <taxon>Candidatus Magnetoglobus</taxon>
    </lineage>
</organism>
<accession>A0A1V1PAC7</accession>